<name>A0A183EHC5_9BILA</name>
<feature type="domain" description="MH2" evidence="1">
    <location>
        <begin position="101"/>
        <end position="151"/>
    </location>
</feature>
<evidence type="ECO:0000313" key="3">
    <source>
        <dbReference type="Proteomes" id="UP000271098"/>
    </source>
</evidence>
<dbReference type="Gene3D" id="2.60.200.10">
    <property type="match status" value="1"/>
</dbReference>
<dbReference type="InterPro" id="IPR008984">
    <property type="entry name" value="SMAD_FHA_dom_sf"/>
</dbReference>
<dbReference type="InterPro" id="IPR001132">
    <property type="entry name" value="SMAD_dom_Dwarfin-type"/>
</dbReference>
<keyword evidence="3" id="KW-1185">Reference proteome</keyword>
<dbReference type="Pfam" id="PF03166">
    <property type="entry name" value="MH2"/>
    <property type="match status" value="1"/>
</dbReference>
<reference evidence="2 3" key="2">
    <citation type="submission" date="2018-11" db="EMBL/GenBank/DDBJ databases">
        <authorList>
            <consortium name="Pathogen Informatics"/>
        </authorList>
    </citation>
    <scope>NUCLEOTIDE SEQUENCE [LARGE SCALE GENOMIC DNA]</scope>
</reference>
<reference evidence="4" key="1">
    <citation type="submission" date="2016-06" db="UniProtKB">
        <authorList>
            <consortium name="WormBaseParasite"/>
        </authorList>
    </citation>
    <scope>IDENTIFICATION</scope>
</reference>
<evidence type="ECO:0000313" key="4">
    <source>
        <dbReference type="WBParaSite" id="GPUH_0002039101-mRNA-1"/>
    </source>
</evidence>
<dbReference type="Proteomes" id="UP000271098">
    <property type="component" value="Unassembled WGS sequence"/>
</dbReference>
<dbReference type="EMBL" id="UYRT01090296">
    <property type="protein sequence ID" value="VDN35882.1"/>
    <property type="molecule type" value="Genomic_DNA"/>
</dbReference>
<proteinExistence type="predicted"/>
<dbReference type="WBParaSite" id="GPUH_0002039101-mRNA-1">
    <property type="protein sequence ID" value="GPUH_0002039101-mRNA-1"/>
    <property type="gene ID" value="GPUH_0002039101"/>
</dbReference>
<gene>
    <name evidence="2" type="ORF">GPUH_LOCUS20365</name>
</gene>
<evidence type="ECO:0000313" key="2">
    <source>
        <dbReference type="EMBL" id="VDN35882.1"/>
    </source>
</evidence>
<organism evidence="4">
    <name type="scientific">Gongylonema pulchrum</name>
    <dbReference type="NCBI Taxonomy" id="637853"/>
    <lineage>
        <taxon>Eukaryota</taxon>
        <taxon>Metazoa</taxon>
        <taxon>Ecdysozoa</taxon>
        <taxon>Nematoda</taxon>
        <taxon>Chromadorea</taxon>
        <taxon>Rhabditida</taxon>
        <taxon>Spirurina</taxon>
        <taxon>Spiruromorpha</taxon>
        <taxon>Spiruroidea</taxon>
        <taxon>Gongylonematidae</taxon>
        <taxon>Gongylonema</taxon>
    </lineage>
</organism>
<dbReference type="AlphaFoldDB" id="A0A183EHC5"/>
<dbReference type="SUPFAM" id="SSF49879">
    <property type="entry name" value="SMAD/FHA domain"/>
    <property type="match status" value="1"/>
</dbReference>
<dbReference type="GO" id="GO:0009791">
    <property type="term" value="P:post-embryonic development"/>
    <property type="evidence" value="ECO:0007669"/>
    <property type="project" value="UniProtKB-ARBA"/>
</dbReference>
<protein>
    <submittedName>
        <fullName evidence="4">MH2 domain-containing protein</fullName>
    </submittedName>
</protein>
<sequence>MSTLRLDALAAPAQSSSQPVTVNPTPANVISPQIRQTQPLPVQPPLPIEQNSYCDITPPSALSMLPSGAARDAQGDPCPWLNQNYNLDVIRLPSTPMSDHWCSISYYELDTQIGEAFRVRKDQTEVSGFFFFSGKYAFCRSCLFVFFLRNY</sequence>
<accession>A0A183EHC5</accession>
<dbReference type="OrthoDB" id="5875866at2759"/>
<dbReference type="GO" id="GO:0050793">
    <property type="term" value="P:regulation of developmental process"/>
    <property type="evidence" value="ECO:0007669"/>
    <property type="project" value="UniProtKB-ARBA"/>
</dbReference>
<dbReference type="GO" id="GO:0051239">
    <property type="term" value="P:regulation of multicellular organismal process"/>
    <property type="evidence" value="ECO:0007669"/>
    <property type="project" value="UniProtKB-ARBA"/>
</dbReference>
<dbReference type="InterPro" id="IPR017855">
    <property type="entry name" value="SMAD-like_dom_sf"/>
</dbReference>
<dbReference type="PROSITE" id="PS51076">
    <property type="entry name" value="MH2"/>
    <property type="match status" value="1"/>
</dbReference>
<evidence type="ECO:0000259" key="1">
    <source>
        <dbReference type="PROSITE" id="PS51076"/>
    </source>
</evidence>
<dbReference type="GO" id="GO:0006355">
    <property type="term" value="P:regulation of DNA-templated transcription"/>
    <property type="evidence" value="ECO:0007669"/>
    <property type="project" value="InterPro"/>
</dbReference>